<dbReference type="Gene3D" id="3.40.630.30">
    <property type="match status" value="1"/>
</dbReference>
<dbReference type="PANTHER" id="PTHR43792:SF9">
    <property type="entry name" value="RIBOSOMAL-PROTEIN-ALANINE ACETYLTRANSFERASE"/>
    <property type="match status" value="1"/>
</dbReference>
<evidence type="ECO:0000313" key="3">
    <source>
        <dbReference type="Proteomes" id="UP000028549"/>
    </source>
</evidence>
<accession>A0A084GNR3</accession>
<keyword evidence="3" id="KW-1185">Reference proteome</keyword>
<dbReference type="GO" id="GO:0008999">
    <property type="term" value="F:protein-N-terminal-alanine acetyltransferase activity"/>
    <property type="evidence" value="ECO:0007669"/>
    <property type="project" value="TreeGrafter"/>
</dbReference>
<dbReference type="Proteomes" id="UP000028549">
    <property type="component" value="Unassembled WGS sequence"/>
</dbReference>
<dbReference type="PROSITE" id="PS51186">
    <property type="entry name" value="GNAT"/>
    <property type="match status" value="1"/>
</dbReference>
<dbReference type="PANTHER" id="PTHR43792">
    <property type="entry name" value="GNAT FAMILY, PUTATIVE (AFU_ORTHOLOGUE AFUA_3G00765)-RELATED-RELATED"/>
    <property type="match status" value="1"/>
</dbReference>
<dbReference type="GO" id="GO:0005737">
    <property type="term" value="C:cytoplasm"/>
    <property type="evidence" value="ECO:0007669"/>
    <property type="project" value="TreeGrafter"/>
</dbReference>
<evidence type="ECO:0000259" key="1">
    <source>
        <dbReference type="PROSITE" id="PS51186"/>
    </source>
</evidence>
<dbReference type="InterPro" id="IPR000182">
    <property type="entry name" value="GNAT_dom"/>
</dbReference>
<evidence type="ECO:0000313" key="2">
    <source>
        <dbReference type="EMBL" id="KEZ48975.1"/>
    </source>
</evidence>
<name>A0A084GNR3_METID</name>
<protein>
    <submittedName>
        <fullName evidence="2">Acetyltransferase</fullName>
    </submittedName>
</protein>
<reference evidence="2 3" key="1">
    <citation type="journal article" date="2005" name="Int. J. Syst. Evol. Microbiol.">
        <title>Bacillus cibi sp. nov., isolated from jeotgal, a traditional Korean fermented seafood.</title>
        <authorList>
            <person name="Yoon J.H."/>
            <person name="Lee C.H."/>
            <person name="Oh T.K."/>
        </authorList>
    </citation>
    <scope>NUCLEOTIDE SEQUENCE [LARGE SCALE GENOMIC DNA]</scope>
    <source>
        <strain evidence="2 3">DSM 16189</strain>
    </source>
</reference>
<feature type="domain" description="N-acetyltransferase" evidence="1">
    <location>
        <begin position="13"/>
        <end position="169"/>
    </location>
</feature>
<dbReference type="EMBL" id="JNVC02000013">
    <property type="protein sequence ID" value="KEZ48975.1"/>
    <property type="molecule type" value="Genomic_DNA"/>
</dbReference>
<organism evidence="2 3">
    <name type="scientific">Metabacillus indicus</name>
    <name type="common">Bacillus indicus</name>
    <dbReference type="NCBI Taxonomy" id="246786"/>
    <lineage>
        <taxon>Bacteria</taxon>
        <taxon>Bacillati</taxon>
        <taxon>Bacillota</taxon>
        <taxon>Bacilli</taxon>
        <taxon>Bacillales</taxon>
        <taxon>Bacillaceae</taxon>
        <taxon>Metabacillus</taxon>
    </lineage>
</organism>
<proteinExistence type="predicted"/>
<gene>
    <name evidence="2" type="ORF">GS18_0216300</name>
</gene>
<dbReference type="STRING" id="246786.GS18_0216300"/>
<sequence length="186" mass="21686">MPSTFPLIETDRLRLRSIDQSDAEQIYQTFSKEEVTRYYGMNVFKTKEEAEALIHSFKLGYQSNRLIRWGIELKDSGTLIGTCGYHSLSPKYKRAEIGYEISRDYWRMGYSIEAIKAILSFGFEKMGLIRVGAVVMIENTPSRSVLQKLGFKEEGRLRDYIIQDDKPYDVIMHSILKEEWQKSGFQ</sequence>
<dbReference type="RefSeq" id="WP_029283140.1">
    <property type="nucleotide sequence ID" value="NZ_CP176757.1"/>
</dbReference>
<dbReference type="Pfam" id="PF13302">
    <property type="entry name" value="Acetyltransf_3"/>
    <property type="match status" value="1"/>
</dbReference>
<dbReference type="InterPro" id="IPR016181">
    <property type="entry name" value="Acyl_CoA_acyltransferase"/>
</dbReference>
<comment type="caution">
    <text evidence="2">The sequence shown here is derived from an EMBL/GenBank/DDBJ whole genome shotgun (WGS) entry which is preliminary data.</text>
</comment>
<dbReference type="AlphaFoldDB" id="A0A084GNR3"/>
<dbReference type="OrthoDB" id="9811523at2"/>
<dbReference type="InterPro" id="IPR051531">
    <property type="entry name" value="N-acetyltransferase"/>
</dbReference>
<dbReference type="SUPFAM" id="SSF55729">
    <property type="entry name" value="Acyl-CoA N-acyltransferases (Nat)"/>
    <property type="match status" value="1"/>
</dbReference>